<gene>
    <name evidence="1" type="ORF">CBF35_01885</name>
</gene>
<protein>
    <recommendedName>
        <fullName evidence="3">NAD-dependent dehydratase</fullName>
    </recommendedName>
</protein>
<dbReference type="SUPFAM" id="SSF51735">
    <property type="entry name" value="NAD(P)-binding Rossmann-fold domains"/>
    <property type="match status" value="1"/>
</dbReference>
<dbReference type="EMBL" id="NGJU01000002">
    <property type="protein sequence ID" value="RST97441.1"/>
    <property type="molecule type" value="Genomic_DNA"/>
</dbReference>
<dbReference type="OrthoDB" id="9809586at2"/>
<sequence length="295" mass="33411">MKKILVLGGTRYFGQKVVQEFITAGHDVTVATRGQRTDPFENHVTRVVIDRHDGEHPSWPILGAQQWDVVFDNICFTENDANIALTYLKEVKHYLVTSSLAVYEGESTSTGFKEADFAPSSYRYTPSPEVSYGEGKRQVETYFTHRATFPVTYLRFPVVLDDDDYTERLHYYIRKVLQGESITFRRSEGLFGFIRASEIPQAITFVIANNVFGPLNIASDAPFTTERFLATLANTTGKEPLLRIGSEDISPFSHYDSVLDLSRLSEVGYPVTSLASWLPDLMKRLTVQEQQNVTK</sequence>
<dbReference type="Gene3D" id="3.40.50.720">
    <property type="entry name" value="NAD(P)-binding Rossmann-like Domain"/>
    <property type="match status" value="1"/>
</dbReference>
<evidence type="ECO:0000313" key="2">
    <source>
        <dbReference type="Proteomes" id="UP000287239"/>
    </source>
</evidence>
<accession>A0A429ZUR2</accession>
<organism evidence="1 2">
    <name type="scientific">Vagococcus salmoninarum</name>
    <dbReference type="NCBI Taxonomy" id="2739"/>
    <lineage>
        <taxon>Bacteria</taxon>
        <taxon>Bacillati</taxon>
        <taxon>Bacillota</taxon>
        <taxon>Bacilli</taxon>
        <taxon>Lactobacillales</taxon>
        <taxon>Enterococcaceae</taxon>
        <taxon>Vagococcus</taxon>
    </lineage>
</organism>
<dbReference type="GeneID" id="98567104"/>
<dbReference type="RefSeq" id="WP_126778188.1">
    <property type="nucleotide sequence ID" value="NZ_NGJU01000002.1"/>
</dbReference>
<name>A0A429ZUR2_9ENTE</name>
<comment type="caution">
    <text evidence="1">The sequence shown here is derived from an EMBL/GenBank/DDBJ whole genome shotgun (WGS) entry which is preliminary data.</text>
</comment>
<reference evidence="1 2" key="1">
    <citation type="submission" date="2017-05" db="EMBL/GenBank/DDBJ databases">
        <title>Vagococcus spp. assemblies.</title>
        <authorList>
            <person name="Gulvik C.A."/>
        </authorList>
    </citation>
    <scope>NUCLEOTIDE SEQUENCE [LARGE SCALE GENOMIC DNA]</scope>
    <source>
        <strain evidence="1 2">NCFB 2777</strain>
    </source>
</reference>
<evidence type="ECO:0000313" key="1">
    <source>
        <dbReference type="EMBL" id="RST97441.1"/>
    </source>
</evidence>
<proteinExistence type="predicted"/>
<keyword evidence="2" id="KW-1185">Reference proteome</keyword>
<dbReference type="InterPro" id="IPR036291">
    <property type="entry name" value="NAD(P)-bd_dom_sf"/>
</dbReference>
<dbReference type="Proteomes" id="UP000287239">
    <property type="component" value="Unassembled WGS sequence"/>
</dbReference>
<evidence type="ECO:0008006" key="3">
    <source>
        <dbReference type="Google" id="ProtNLM"/>
    </source>
</evidence>
<dbReference type="AlphaFoldDB" id="A0A429ZUR2"/>